<feature type="transmembrane region" description="Helical" evidence="1">
    <location>
        <begin position="385"/>
        <end position="404"/>
    </location>
</feature>
<keyword evidence="3" id="KW-1185">Reference proteome</keyword>
<accession>A0ABU1WZQ1</accession>
<feature type="transmembrane region" description="Helical" evidence="1">
    <location>
        <begin position="342"/>
        <end position="364"/>
    </location>
</feature>
<sequence length="522" mass="56876">MKDSLRQSMAWLHTWAGLLPGWLLFVIFLFGTTAFFQLEIDGWMHPELERAPVTAQALDRADAMLRARGSGAESWSVSLPSGRSNEALVLSWTPEGGGWRDRGEMKLDPASGREVAVRESAGGFFLYRMHFDLHYLPVMWARYLVCVAALAMLVAILSGIVTHKKIFADFFTLRFGKGQRSWLDAHNVTAVLALPFHLMITYTGLVTLLFTLMPWGANAAFGGMDAFYEKSFPPAPTIASTRASPGSASQPRPLREIIARAEANWIGQKASYVSIENPGTPDMVAGIWPGQEMLGGGRQPVYLNAATGDVLGTGDKPGGARATQRVMIDLHAGRFSGAVLRWLYFLSGVAGTIMVVSGLVLWTVKRRAKLPDPSRPHLGFRLVERLNIGVIAGSCAGLAVYFLANRLLPVELPHRADWEIHSLFIAWGAIFTWTIARPVKQAWIEALAACAGLYALVPVVSALTTQRGLLSSLIAGDWIFAGFDLAMLVMAAACGFTAWKVATRKPKTAPRRKTRELAAAAA</sequence>
<evidence type="ECO:0000256" key="1">
    <source>
        <dbReference type="SAM" id="Phobius"/>
    </source>
</evidence>
<dbReference type="Pfam" id="PF03929">
    <property type="entry name" value="PepSY_TM"/>
    <property type="match status" value="1"/>
</dbReference>
<dbReference type="InterPro" id="IPR005625">
    <property type="entry name" value="PepSY-ass_TM"/>
</dbReference>
<keyword evidence="1" id="KW-0812">Transmembrane</keyword>
<organism evidence="2 3">
    <name type="scientific">Sphingobium xenophagum</name>
    <dbReference type="NCBI Taxonomy" id="121428"/>
    <lineage>
        <taxon>Bacteria</taxon>
        <taxon>Pseudomonadati</taxon>
        <taxon>Pseudomonadota</taxon>
        <taxon>Alphaproteobacteria</taxon>
        <taxon>Sphingomonadales</taxon>
        <taxon>Sphingomonadaceae</taxon>
        <taxon>Sphingobium</taxon>
    </lineage>
</organism>
<proteinExistence type="predicted"/>
<gene>
    <name evidence="2" type="ORF">J2W40_001606</name>
</gene>
<protein>
    <submittedName>
        <fullName evidence="2">Iron-regulated membrane protein</fullName>
    </submittedName>
</protein>
<keyword evidence="1" id="KW-0472">Membrane</keyword>
<feature type="transmembrane region" description="Helical" evidence="1">
    <location>
        <begin position="443"/>
        <end position="463"/>
    </location>
</feature>
<dbReference type="EMBL" id="JAVDWV010000006">
    <property type="protein sequence ID" value="MDR7154791.1"/>
    <property type="molecule type" value="Genomic_DNA"/>
</dbReference>
<dbReference type="PANTHER" id="PTHR34219:SF4">
    <property type="entry name" value="PEPSY DOMAIN-CONTAINING PROTEIN"/>
    <property type="match status" value="1"/>
</dbReference>
<comment type="caution">
    <text evidence="2">The sequence shown here is derived from an EMBL/GenBank/DDBJ whole genome shotgun (WGS) entry which is preliminary data.</text>
</comment>
<feature type="transmembrane region" description="Helical" evidence="1">
    <location>
        <begin position="182"/>
        <end position="205"/>
    </location>
</feature>
<feature type="transmembrane region" description="Helical" evidence="1">
    <location>
        <begin position="478"/>
        <end position="502"/>
    </location>
</feature>
<reference evidence="2 3" key="1">
    <citation type="submission" date="2023-07" db="EMBL/GenBank/DDBJ databases">
        <title>Sorghum-associated microbial communities from plants grown in Nebraska, USA.</title>
        <authorList>
            <person name="Schachtman D."/>
        </authorList>
    </citation>
    <scope>NUCLEOTIDE SEQUENCE [LARGE SCALE GENOMIC DNA]</scope>
    <source>
        <strain evidence="2 3">4256</strain>
    </source>
</reference>
<evidence type="ECO:0000313" key="2">
    <source>
        <dbReference type="EMBL" id="MDR7154791.1"/>
    </source>
</evidence>
<feature type="transmembrane region" description="Helical" evidence="1">
    <location>
        <begin position="416"/>
        <end position="436"/>
    </location>
</feature>
<dbReference type="RefSeq" id="WP_310223375.1">
    <property type="nucleotide sequence ID" value="NZ_JAVDWV010000006.1"/>
</dbReference>
<feature type="transmembrane region" description="Helical" evidence="1">
    <location>
        <begin position="12"/>
        <end position="36"/>
    </location>
</feature>
<name>A0ABU1WZQ1_SPHXE</name>
<feature type="transmembrane region" description="Helical" evidence="1">
    <location>
        <begin position="140"/>
        <end position="161"/>
    </location>
</feature>
<dbReference type="Proteomes" id="UP001267638">
    <property type="component" value="Unassembled WGS sequence"/>
</dbReference>
<dbReference type="PANTHER" id="PTHR34219">
    <property type="entry name" value="IRON-REGULATED INNER MEMBRANE PROTEIN-RELATED"/>
    <property type="match status" value="1"/>
</dbReference>
<evidence type="ECO:0000313" key="3">
    <source>
        <dbReference type="Proteomes" id="UP001267638"/>
    </source>
</evidence>
<keyword evidence="1" id="KW-1133">Transmembrane helix</keyword>